<reference evidence="1 2" key="1">
    <citation type="submission" date="2016-04" db="EMBL/GenBank/DDBJ databases">
        <authorList>
            <person name="Evans L.H."/>
            <person name="Alamgir A."/>
            <person name="Owens N."/>
            <person name="Weber N.D."/>
            <person name="Virtaneva K."/>
            <person name="Barbian K."/>
            <person name="Babar A."/>
            <person name="Rosenke K."/>
        </authorList>
    </citation>
    <scope>NUCLEOTIDE SEQUENCE [LARGE SCALE GENOMIC DNA]</scope>
    <source>
        <strain evidence="1 2">LMa1</strain>
    </source>
</reference>
<dbReference type="RefSeq" id="WP_066669924.1">
    <property type="nucleotide sequence ID" value="NZ_LYVF01000179.1"/>
</dbReference>
<name>A0A1B7LC77_9FIRM</name>
<protein>
    <submittedName>
        <fullName evidence="1">Uncharacterized protein</fullName>
    </submittedName>
</protein>
<evidence type="ECO:0000313" key="2">
    <source>
        <dbReference type="Proteomes" id="UP000078532"/>
    </source>
</evidence>
<dbReference type="EMBL" id="LYVF01000179">
    <property type="protein sequence ID" value="OAT80348.1"/>
    <property type="molecule type" value="Genomic_DNA"/>
</dbReference>
<sequence length="95" mass="11027">MSGSELKELEKYGRITLYAAQKERKELLKKLLKCTNANNLSEAVFQALSFYVELADKKFKNNLLTRSKGMWADNPEIDQALNELAQGWEEWRNKS</sequence>
<organism evidence="1 2">
    <name type="scientific">Desulfotomaculum copahuensis</name>
    <dbReference type="NCBI Taxonomy" id="1838280"/>
    <lineage>
        <taxon>Bacteria</taxon>
        <taxon>Bacillati</taxon>
        <taxon>Bacillota</taxon>
        <taxon>Clostridia</taxon>
        <taxon>Eubacteriales</taxon>
        <taxon>Desulfotomaculaceae</taxon>
        <taxon>Desulfotomaculum</taxon>
    </lineage>
</organism>
<comment type="caution">
    <text evidence="1">The sequence shown here is derived from an EMBL/GenBank/DDBJ whole genome shotgun (WGS) entry which is preliminary data.</text>
</comment>
<accession>A0A1B7LC77</accession>
<evidence type="ECO:0000313" key="1">
    <source>
        <dbReference type="EMBL" id="OAT80348.1"/>
    </source>
</evidence>
<proteinExistence type="predicted"/>
<dbReference type="AlphaFoldDB" id="A0A1B7LC77"/>
<dbReference type="Proteomes" id="UP000078532">
    <property type="component" value="Unassembled WGS sequence"/>
</dbReference>
<dbReference type="OrthoDB" id="9908335at2"/>
<gene>
    <name evidence="1" type="ORF">A6M21_13740</name>
</gene>
<keyword evidence="2" id="KW-1185">Reference proteome</keyword>
<dbReference type="STRING" id="1838280.A6M21_13740"/>